<name>A0ACA9NB71_9GLOM</name>
<accession>A0ACA9NB71</accession>
<keyword evidence="2" id="KW-1185">Reference proteome</keyword>
<evidence type="ECO:0000313" key="1">
    <source>
        <dbReference type="EMBL" id="CAG8640412.1"/>
    </source>
</evidence>
<sequence>SIRNGVEMWLKWEGFIEHCNDKEMFTLAYNNIMESLITMFLQRSENLEELLINDQLMFPTVSTFLNAIPGISQLKTLRVKLDFTNTNILEFMNALTPKACPYLKQLNIKSYLHNDESDALVNIIKSHKKFEKIDLDTYIIGRSVVVYEISNLASEKTIKDFFLFCGRISEFKLKKSEKDSKQIAYITFQKEIAAKTALMLTNAVIGDSALIVKSAEETGYIKIFSALKYVGNSLKELILQYMDFSKISPDNIENISKCQNLVRISFYKCQKMTITHCTSLSKNNLNLKKLEIIGLSFDQIVMTTLISIWGSTLEVLHLDELSQETANALLIHCSNLKELAINNLYANSLKFIYPFLQQSSLKSFIIDTHGIFPKECFDLVPNLPSTLTFLGLYTDFNSRKFKKFVKYCEKFVELKALNIKRLRFVTEKI</sequence>
<proteinExistence type="predicted"/>
<evidence type="ECO:0000313" key="2">
    <source>
        <dbReference type="Proteomes" id="UP000789702"/>
    </source>
</evidence>
<organism evidence="1 2">
    <name type="scientific">Dentiscutata heterogama</name>
    <dbReference type="NCBI Taxonomy" id="1316150"/>
    <lineage>
        <taxon>Eukaryota</taxon>
        <taxon>Fungi</taxon>
        <taxon>Fungi incertae sedis</taxon>
        <taxon>Mucoromycota</taxon>
        <taxon>Glomeromycotina</taxon>
        <taxon>Glomeromycetes</taxon>
        <taxon>Diversisporales</taxon>
        <taxon>Gigasporaceae</taxon>
        <taxon>Dentiscutata</taxon>
    </lineage>
</organism>
<gene>
    <name evidence="1" type="ORF">DHETER_LOCUS8819</name>
</gene>
<comment type="caution">
    <text evidence="1">The sequence shown here is derived from an EMBL/GenBank/DDBJ whole genome shotgun (WGS) entry which is preliminary data.</text>
</comment>
<reference evidence="1" key="1">
    <citation type="submission" date="2021-06" db="EMBL/GenBank/DDBJ databases">
        <authorList>
            <person name="Kallberg Y."/>
            <person name="Tangrot J."/>
            <person name="Rosling A."/>
        </authorList>
    </citation>
    <scope>NUCLEOTIDE SEQUENCE</scope>
    <source>
        <strain evidence="1">IL203A</strain>
    </source>
</reference>
<dbReference type="EMBL" id="CAJVPU010014478">
    <property type="protein sequence ID" value="CAG8640412.1"/>
    <property type="molecule type" value="Genomic_DNA"/>
</dbReference>
<dbReference type="Proteomes" id="UP000789702">
    <property type="component" value="Unassembled WGS sequence"/>
</dbReference>
<feature type="non-terminal residue" evidence="1">
    <location>
        <position position="429"/>
    </location>
</feature>
<protein>
    <submittedName>
        <fullName evidence="1">12600_t:CDS:1</fullName>
    </submittedName>
</protein>
<feature type="non-terminal residue" evidence="1">
    <location>
        <position position="1"/>
    </location>
</feature>